<dbReference type="EMBL" id="CM055738">
    <property type="protein sequence ID" value="KAJ8004928.1"/>
    <property type="molecule type" value="Genomic_DNA"/>
</dbReference>
<comment type="caution">
    <text evidence="1">The sequence shown here is derived from an EMBL/GenBank/DDBJ whole genome shotgun (WGS) entry which is preliminary data.</text>
</comment>
<dbReference type="Proteomes" id="UP001157502">
    <property type="component" value="Chromosome 11"/>
</dbReference>
<evidence type="ECO:0000313" key="2">
    <source>
        <dbReference type="Proteomes" id="UP001157502"/>
    </source>
</evidence>
<proteinExistence type="predicted"/>
<name>A0ACC2GNA0_DALPE</name>
<reference evidence="1" key="1">
    <citation type="submission" date="2021-05" db="EMBL/GenBank/DDBJ databases">
        <authorList>
            <person name="Pan Q."/>
            <person name="Jouanno E."/>
            <person name="Zahm M."/>
            <person name="Klopp C."/>
            <person name="Cabau C."/>
            <person name="Louis A."/>
            <person name="Berthelot C."/>
            <person name="Parey E."/>
            <person name="Roest Crollius H."/>
            <person name="Montfort J."/>
            <person name="Robinson-Rechavi M."/>
            <person name="Bouchez O."/>
            <person name="Lampietro C."/>
            <person name="Lopez Roques C."/>
            <person name="Donnadieu C."/>
            <person name="Postlethwait J."/>
            <person name="Bobe J."/>
            <person name="Dillon D."/>
            <person name="Chandos A."/>
            <person name="von Hippel F."/>
            <person name="Guiguen Y."/>
        </authorList>
    </citation>
    <scope>NUCLEOTIDE SEQUENCE</scope>
    <source>
        <strain evidence="1">YG-Jan2019</strain>
    </source>
</reference>
<protein>
    <submittedName>
        <fullName evidence="1">Uncharacterized protein</fullName>
    </submittedName>
</protein>
<keyword evidence="2" id="KW-1185">Reference proteome</keyword>
<organism evidence="1 2">
    <name type="scientific">Dallia pectoralis</name>
    <name type="common">Alaska blackfish</name>
    <dbReference type="NCBI Taxonomy" id="75939"/>
    <lineage>
        <taxon>Eukaryota</taxon>
        <taxon>Metazoa</taxon>
        <taxon>Chordata</taxon>
        <taxon>Craniata</taxon>
        <taxon>Vertebrata</taxon>
        <taxon>Euteleostomi</taxon>
        <taxon>Actinopterygii</taxon>
        <taxon>Neopterygii</taxon>
        <taxon>Teleostei</taxon>
        <taxon>Protacanthopterygii</taxon>
        <taxon>Esociformes</taxon>
        <taxon>Umbridae</taxon>
        <taxon>Dallia</taxon>
    </lineage>
</organism>
<gene>
    <name evidence="1" type="ORF">DPEC_G00141380</name>
</gene>
<sequence length="301" mass="33738">MVGMLVAVAGYASSDSNHVGGRVSSHSDRMKLLGPVTMGLGLFIFICAGTLLFENRDREKRESQSNLNELGKRRRKNMMEQCQNNCDWDDVELGNQTGPSDKHLHLLEESPPPVPPRLPRWGSSERKIVSEGELRTLLPDEEQRWRQGGEVVSRESSALLTRVIRYHDPPSYTPSSVDSDSCNSNADIQEELDEDRLQCFRCDLGFWDACYTTKTNCNFGEKCYTGRGKAGDALDIKFMGCLKAEDCEEVTRVDIFSNNTIYVMNRHCCDTNFCNAAPTLPLNTILSLSLTTITIMHLSSP</sequence>
<evidence type="ECO:0000313" key="1">
    <source>
        <dbReference type="EMBL" id="KAJ8004928.1"/>
    </source>
</evidence>
<accession>A0ACC2GNA0</accession>